<evidence type="ECO:0000313" key="1">
    <source>
        <dbReference type="EMBL" id="MBB5138942.1"/>
    </source>
</evidence>
<dbReference type="Proteomes" id="UP000578449">
    <property type="component" value="Unassembled WGS sequence"/>
</dbReference>
<sequence>MSGLGPRAVLVPDLGDELAHVVAGLEELLVALRTAEQDGATLPGPLARGAALGALRRLWRAVGPTQGRRAAEAWLAGRVYGPGGRVEHVPLRLVDVDPVDVAMLSSAAAVLGSAARGGGVMRGGGGVRGGEVVRAALESGGRGLPGTALVAAAAALSGLLDLADTAESILLRECLAAAGPGADVVLTPAQEQAYLATVARLNTMWAHGSAC</sequence>
<dbReference type="RefSeq" id="WP_185055794.1">
    <property type="nucleotide sequence ID" value="NZ_JACHGN010000026.1"/>
</dbReference>
<keyword evidence="2" id="KW-1185">Reference proteome</keyword>
<proteinExistence type="predicted"/>
<gene>
    <name evidence="1" type="ORF">HNP84_008704</name>
</gene>
<reference evidence="1 2" key="1">
    <citation type="submission" date="2020-08" db="EMBL/GenBank/DDBJ databases">
        <title>Genomic Encyclopedia of Type Strains, Phase IV (KMG-IV): sequencing the most valuable type-strain genomes for metagenomic binning, comparative biology and taxonomic classification.</title>
        <authorList>
            <person name="Goeker M."/>
        </authorList>
    </citation>
    <scope>NUCLEOTIDE SEQUENCE [LARGE SCALE GENOMIC DNA]</scope>
    <source>
        <strain evidence="1 2">DSM 45615</strain>
    </source>
</reference>
<protein>
    <submittedName>
        <fullName evidence="1">Uncharacterized protein</fullName>
    </submittedName>
</protein>
<dbReference type="AlphaFoldDB" id="A0A840PII6"/>
<accession>A0A840PII6</accession>
<evidence type="ECO:0000313" key="2">
    <source>
        <dbReference type="Proteomes" id="UP000578449"/>
    </source>
</evidence>
<organism evidence="1 2">
    <name type="scientific">Thermocatellispora tengchongensis</name>
    <dbReference type="NCBI Taxonomy" id="1073253"/>
    <lineage>
        <taxon>Bacteria</taxon>
        <taxon>Bacillati</taxon>
        <taxon>Actinomycetota</taxon>
        <taxon>Actinomycetes</taxon>
        <taxon>Streptosporangiales</taxon>
        <taxon>Streptosporangiaceae</taxon>
        <taxon>Thermocatellispora</taxon>
    </lineage>
</organism>
<name>A0A840PII6_9ACTN</name>
<comment type="caution">
    <text evidence="1">The sequence shown here is derived from an EMBL/GenBank/DDBJ whole genome shotgun (WGS) entry which is preliminary data.</text>
</comment>
<dbReference type="EMBL" id="JACHGN010000026">
    <property type="protein sequence ID" value="MBB5138942.1"/>
    <property type="molecule type" value="Genomic_DNA"/>
</dbReference>